<evidence type="ECO:0000313" key="2">
    <source>
        <dbReference type="EMBL" id="RKO88069.1"/>
    </source>
</evidence>
<dbReference type="AlphaFoldDB" id="A0A4P9W6I1"/>
<organism evidence="2 3">
    <name type="scientific">Blyttiomyces helicus</name>
    <dbReference type="NCBI Taxonomy" id="388810"/>
    <lineage>
        <taxon>Eukaryota</taxon>
        <taxon>Fungi</taxon>
        <taxon>Fungi incertae sedis</taxon>
        <taxon>Chytridiomycota</taxon>
        <taxon>Chytridiomycota incertae sedis</taxon>
        <taxon>Chytridiomycetes</taxon>
        <taxon>Chytridiomycetes incertae sedis</taxon>
        <taxon>Blyttiomyces</taxon>
    </lineage>
</organism>
<name>A0A4P9W6I1_9FUNG</name>
<evidence type="ECO:0000256" key="1">
    <source>
        <dbReference type="SAM" id="MobiDB-lite"/>
    </source>
</evidence>
<reference evidence="3" key="1">
    <citation type="journal article" date="2018" name="Nat. Microbiol.">
        <title>Leveraging single-cell genomics to expand the fungal tree of life.</title>
        <authorList>
            <person name="Ahrendt S.R."/>
            <person name="Quandt C.A."/>
            <person name="Ciobanu D."/>
            <person name="Clum A."/>
            <person name="Salamov A."/>
            <person name="Andreopoulos B."/>
            <person name="Cheng J.F."/>
            <person name="Woyke T."/>
            <person name="Pelin A."/>
            <person name="Henrissat B."/>
            <person name="Reynolds N.K."/>
            <person name="Benny G.L."/>
            <person name="Smith M.E."/>
            <person name="James T.Y."/>
            <person name="Grigoriev I.V."/>
        </authorList>
    </citation>
    <scope>NUCLEOTIDE SEQUENCE [LARGE SCALE GENOMIC DNA]</scope>
</reference>
<dbReference type="EMBL" id="KZ996963">
    <property type="protein sequence ID" value="RKO88069.1"/>
    <property type="molecule type" value="Genomic_DNA"/>
</dbReference>
<feature type="region of interest" description="Disordered" evidence="1">
    <location>
        <begin position="30"/>
        <end position="52"/>
    </location>
</feature>
<sequence>MSLRCRLKREGKAGGRGICEIAALPRPEATYMRRDLSPPPSSSPASSPTLAHSTFPQLPELPLDFTVIPGQGGFLGHAFLAQGSSVPAELLITSLAPDSANWLLAWVSSLAHDLFLTVLSHPRLHLSEFLTPSLPTLAATPTSCFAIPSTIPTPSNSAWPIPSLLALCVPPPQLPELSGLAPHPLRFWKALRRLSSQAELTFP</sequence>
<dbReference type="Proteomes" id="UP000269721">
    <property type="component" value="Unassembled WGS sequence"/>
</dbReference>
<accession>A0A4P9W6I1</accession>
<gene>
    <name evidence="2" type="ORF">BDK51DRAFT_40643</name>
</gene>
<protein>
    <submittedName>
        <fullName evidence="2">Uncharacterized protein</fullName>
    </submittedName>
</protein>
<keyword evidence="3" id="KW-1185">Reference proteome</keyword>
<evidence type="ECO:0000313" key="3">
    <source>
        <dbReference type="Proteomes" id="UP000269721"/>
    </source>
</evidence>
<proteinExistence type="predicted"/>